<organism evidence="11 12">
    <name type="scientific">Debaryomyces hansenii (strain ATCC 36239 / CBS 767 / BCRC 21394 / JCM 1990 / NBRC 0083 / IGC 2968)</name>
    <name type="common">Yeast</name>
    <name type="synonym">Torulaspora hansenii</name>
    <dbReference type="NCBI Taxonomy" id="284592"/>
    <lineage>
        <taxon>Eukaryota</taxon>
        <taxon>Fungi</taxon>
        <taxon>Dikarya</taxon>
        <taxon>Ascomycota</taxon>
        <taxon>Saccharomycotina</taxon>
        <taxon>Pichiomycetes</taxon>
        <taxon>Debaryomycetaceae</taxon>
        <taxon>Debaryomyces</taxon>
    </lineage>
</organism>
<dbReference type="Proteomes" id="UP000000599">
    <property type="component" value="Chromosome F"/>
</dbReference>
<dbReference type="PRINTS" id="PR00619">
    <property type="entry name" value="GATAZNFINGER"/>
</dbReference>
<keyword evidence="4" id="KW-0862">Zinc</keyword>
<dbReference type="EMBL" id="CR382138">
    <property type="protein sequence ID" value="CAR66314.1"/>
    <property type="molecule type" value="Genomic_DNA"/>
</dbReference>
<dbReference type="SMART" id="SM00401">
    <property type="entry name" value="ZnF_GATA"/>
    <property type="match status" value="1"/>
</dbReference>
<evidence type="ECO:0000256" key="8">
    <source>
        <dbReference type="PROSITE-ProRule" id="PRU00094"/>
    </source>
</evidence>
<evidence type="ECO:0000256" key="3">
    <source>
        <dbReference type="ARBA" id="ARBA00022771"/>
    </source>
</evidence>
<dbReference type="GO" id="GO:0000981">
    <property type="term" value="F:DNA-binding transcription factor activity, RNA polymerase II-specific"/>
    <property type="evidence" value="ECO:0007669"/>
    <property type="project" value="TreeGrafter"/>
</dbReference>
<dbReference type="Gene3D" id="3.30.50.10">
    <property type="entry name" value="Erythroid Transcription Factor GATA-1, subunit A"/>
    <property type="match status" value="1"/>
</dbReference>
<dbReference type="InParanoid" id="B5RUD6"/>
<keyword evidence="6" id="KW-0804">Transcription</keyword>
<feature type="region of interest" description="Disordered" evidence="9">
    <location>
        <begin position="101"/>
        <end position="129"/>
    </location>
</feature>
<dbReference type="VEuPathDB" id="FungiDB:DEHA2F10384g"/>
<evidence type="ECO:0000256" key="6">
    <source>
        <dbReference type="ARBA" id="ARBA00023163"/>
    </source>
</evidence>
<dbReference type="Pfam" id="PF08550">
    <property type="entry name" value="GATA_AreA"/>
    <property type="match status" value="1"/>
</dbReference>
<feature type="compositionally biased region" description="Basic and acidic residues" evidence="9">
    <location>
        <begin position="101"/>
        <end position="127"/>
    </location>
</feature>
<dbReference type="AlphaFoldDB" id="B5RUD6"/>
<evidence type="ECO:0000259" key="10">
    <source>
        <dbReference type="PROSITE" id="PS50114"/>
    </source>
</evidence>
<gene>
    <name evidence="11" type="ordered locus">DEHA2F10384g</name>
</gene>
<dbReference type="InterPro" id="IPR000679">
    <property type="entry name" value="Znf_GATA"/>
</dbReference>
<dbReference type="OrthoDB" id="515401at2759"/>
<keyword evidence="3 8" id="KW-0863">Zinc-finger</keyword>
<evidence type="ECO:0000256" key="9">
    <source>
        <dbReference type="SAM" id="MobiDB-lite"/>
    </source>
</evidence>
<protein>
    <submittedName>
        <fullName evidence="11">DEHA2F10384p</fullName>
    </submittedName>
</protein>
<dbReference type="STRING" id="284592.B5RUD6"/>
<feature type="compositionally biased region" description="Polar residues" evidence="9">
    <location>
        <begin position="158"/>
        <end position="191"/>
    </location>
</feature>
<evidence type="ECO:0000256" key="5">
    <source>
        <dbReference type="ARBA" id="ARBA00023015"/>
    </source>
</evidence>
<keyword evidence="7" id="KW-0539">Nucleus</keyword>
<dbReference type="eggNOG" id="KOG1601">
    <property type="taxonomic scope" value="Eukaryota"/>
</dbReference>
<dbReference type="PANTHER" id="PTHR10071:SF281">
    <property type="entry name" value="BOX A-BINDING FACTOR-RELATED"/>
    <property type="match status" value="1"/>
</dbReference>
<dbReference type="GeneID" id="8998935"/>
<evidence type="ECO:0000313" key="12">
    <source>
        <dbReference type="Proteomes" id="UP000000599"/>
    </source>
</evidence>
<reference evidence="11 12" key="1">
    <citation type="journal article" date="2004" name="Nature">
        <title>Genome evolution in yeasts.</title>
        <authorList>
            <consortium name="Genolevures"/>
            <person name="Dujon B."/>
            <person name="Sherman D."/>
            <person name="Fischer G."/>
            <person name="Durrens P."/>
            <person name="Casaregola S."/>
            <person name="Lafontaine I."/>
            <person name="de Montigny J."/>
            <person name="Marck C."/>
            <person name="Neuveglise C."/>
            <person name="Talla E."/>
            <person name="Goffard N."/>
            <person name="Frangeul L."/>
            <person name="Aigle M."/>
            <person name="Anthouard V."/>
            <person name="Babour A."/>
            <person name="Barbe V."/>
            <person name="Barnay S."/>
            <person name="Blanchin S."/>
            <person name="Beckerich J.M."/>
            <person name="Beyne E."/>
            <person name="Bleykasten C."/>
            <person name="Boisrame A."/>
            <person name="Boyer J."/>
            <person name="Cattolico L."/>
            <person name="Confanioleri F."/>
            <person name="de Daruvar A."/>
            <person name="Despons L."/>
            <person name="Fabre E."/>
            <person name="Fairhead C."/>
            <person name="Ferry-Dumazet H."/>
            <person name="Groppi A."/>
            <person name="Hantraye F."/>
            <person name="Hennequin C."/>
            <person name="Jauniaux N."/>
            <person name="Joyet P."/>
            <person name="Kachouri R."/>
            <person name="Kerrest A."/>
            <person name="Koszul R."/>
            <person name="Lemaire M."/>
            <person name="Lesur I."/>
            <person name="Ma L."/>
            <person name="Muller H."/>
            <person name="Nicaud J.M."/>
            <person name="Nikolski M."/>
            <person name="Oztas S."/>
            <person name="Ozier-Kalogeropoulos O."/>
            <person name="Pellenz S."/>
            <person name="Potier S."/>
            <person name="Richard G.F."/>
            <person name="Straub M.L."/>
            <person name="Suleau A."/>
            <person name="Swennene D."/>
            <person name="Tekaia F."/>
            <person name="Wesolowski-Louvel M."/>
            <person name="Westhof E."/>
            <person name="Wirth B."/>
            <person name="Zeniou-Meyer M."/>
            <person name="Zivanovic I."/>
            <person name="Bolotin-Fukuhara M."/>
            <person name="Thierry A."/>
            <person name="Bouchier C."/>
            <person name="Caudron B."/>
            <person name="Scarpelli C."/>
            <person name="Gaillardin C."/>
            <person name="Weissenbach J."/>
            <person name="Wincker P."/>
            <person name="Souciet J.L."/>
        </authorList>
    </citation>
    <scope>NUCLEOTIDE SEQUENCE [LARGE SCALE GENOMIC DNA]</scope>
    <source>
        <strain evidence="12">ATCC 36239 / CBS 767 / BCRC 21394 / JCM 1990 / NBRC 0083 / IGC 2968</strain>
    </source>
</reference>
<sequence length="475" mass="53738">MGPISHTPTLSKIPNIYNRRSSLGSVNDANKPVSHVQPQKRKILYKAKNEKPLNVAELIEDNDDSSLDVFKMYQHKYYLPHNKRISNIAWRIQNKKILALDRQKKREDRDIQDKKQDQKSSNDKSDEFDYISQIRKMSQEQEGEGGMATLFENKKHSPYTNSLTSDSSLFSGNRSASASTANPSTGDKSNENLLTSYINSLESTFKDDYKLPEKLSKSTKNTKFLQCTNCNTKTTPLWRKSNKGDLLCNACGLFYKLHGVLRPLSQPDRKSSVSNDTLTSTNKTESSKPNSNMGGNSKYDLSPSMISHHHHHHYVDPAEDESRRQANQDQNDDMNIDQFLEMDPPGRHTSMSNDNHSGLEMNPPQNRNSTSNNIDEIDMLLNMNLFQSESFVIGNGKSKTGVNEQENRNNNSNTNDNSVTNDGYNFDAQGMFYDMQHVGEVGIGDEILADQPSEQGPNWNWLDFVSNGDNEMNSS</sequence>
<dbReference type="PANTHER" id="PTHR10071">
    <property type="entry name" value="TRANSCRIPTION FACTOR GATA FAMILY MEMBER"/>
    <property type="match status" value="1"/>
</dbReference>
<dbReference type="RefSeq" id="XP_002770789.1">
    <property type="nucleotide sequence ID" value="XM_002770743.1"/>
</dbReference>
<keyword evidence="5" id="KW-0805">Transcription regulation</keyword>
<dbReference type="Pfam" id="PF00320">
    <property type="entry name" value="GATA"/>
    <property type="match status" value="1"/>
</dbReference>
<evidence type="ECO:0000256" key="7">
    <source>
        <dbReference type="ARBA" id="ARBA00023242"/>
    </source>
</evidence>
<feature type="compositionally biased region" description="Polar residues" evidence="9">
    <location>
        <begin position="363"/>
        <end position="372"/>
    </location>
</feature>
<dbReference type="PROSITE" id="PS00344">
    <property type="entry name" value="GATA_ZN_FINGER_1"/>
    <property type="match status" value="1"/>
</dbReference>
<feature type="region of interest" description="Disordered" evidence="9">
    <location>
        <begin position="153"/>
        <end position="191"/>
    </location>
</feature>
<feature type="compositionally biased region" description="Polar residues" evidence="9">
    <location>
        <begin position="272"/>
        <end position="295"/>
    </location>
</feature>
<proteinExistence type="predicted"/>
<dbReference type="InterPro" id="IPR013860">
    <property type="entry name" value="AreA_GATA"/>
</dbReference>
<feature type="region of interest" description="Disordered" evidence="9">
    <location>
        <begin position="264"/>
        <end position="304"/>
    </location>
</feature>
<evidence type="ECO:0000313" key="11">
    <source>
        <dbReference type="EMBL" id="CAR66314.1"/>
    </source>
</evidence>
<dbReference type="CDD" id="cd00202">
    <property type="entry name" value="ZnF_GATA"/>
    <property type="match status" value="1"/>
</dbReference>
<dbReference type="GO" id="GO:0005634">
    <property type="term" value="C:nucleus"/>
    <property type="evidence" value="ECO:0007669"/>
    <property type="project" value="UniProtKB-SubCell"/>
</dbReference>
<evidence type="ECO:0000256" key="4">
    <source>
        <dbReference type="ARBA" id="ARBA00022833"/>
    </source>
</evidence>
<dbReference type="GO" id="GO:0000122">
    <property type="term" value="P:negative regulation of transcription by RNA polymerase II"/>
    <property type="evidence" value="ECO:0007669"/>
    <property type="project" value="TreeGrafter"/>
</dbReference>
<accession>B5RUD6</accession>
<keyword evidence="2" id="KW-0479">Metal-binding</keyword>
<dbReference type="KEGG" id="dha:DEHA2F10384g"/>
<feature type="region of interest" description="Disordered" evidence="9">
    <location>
        <begin position="337"/>
        <end position="372"/>
    </location>
</feature>
<dbReference type="GO" id="GO:0045944">
    <property type="term" value="P:positive regulation of transcription by RNA polymerase II"/>
    <property type="evidence" value="ECO:0007669"/>
    <property type="project" value="TreeGrafter"/>
</dbReference>
<feature type="compositionally biased region" description="Low complexity" evidence="9">
    <location>
        <begin position="402"/>
        <end position="422"/>
    </location>
</feature>
<dbReference type="PROSITE" id="PS50114">
    <property type="entry name" value="GATA_ZN_FINGER_2"/>
    <property type="match status" value="1"/>
</dbReference>
<evidence type="ECO:0000256" key="2">
    <source>
        <dbReference type="ARBA" id="ARBA00022723"/>
    </source>
</evidence>
<dbReference type="HOGENOM" id="CLU_574940_0_0_1"/>
<evidence type="ECO:0000256" key="1">
    <source>
        <dbReference type="ARBA" id="ARBA00004123"/>
    </source>
</evidence>
<feature type="domain" description="GATA-type" evidence="10">
    <location>
        <begin position="221"/>
        <end position="276"/>
    </location>
</feature>
<dbReference type="SUPFAM" id="SSF57716">
    <property type="entry name" value="Glucocorticoid receptor-like (DNA-binding domain)"/>
    <property type="match status" value="1"/>
</dbReference>
<dbReference type="GO" id="GO:0008270">
    <property type="term" value="F:zinc ion binding"/>
    <property type="evidence" value="ECO:0007669"/>
    <property type="project" value="UniProtKB-KW"/>
</dbReference>
<dbReference type="InterPro" id="IPR039355">
    <property type="entry name" value="Transcription_factor_GATA"/>
</dbReference>
<keyword evidence="12" id="KW-1185">Reference proteome</keyword>
<name>B5RUD6_DEBHA</name>
<dbReference type="GO" id="GO:0000978">
    <property type="term" value="F:RNA polymerase II cis-regulatory region sequence-specific DNA binding"/>
    <property type="evidence" value="ECO:0007669"/>
    <property type="project" value="TreeGrafter"/>
</dbReference>
<dbReference type="InterPro" id="IPR013088">
    <property type="entry name" value="Znf_NHR/GATA"/>
</dbReference>
<comment type="subcellular location">
    <subcellularLocation>
        <location evidence="1">Nucleus</location>
    </subcellularLocation>
</comment>
<feature type="region of interest" description="Disordered" evidence="9">
    <location>
        <begin position="396"/>
        <end position="423"/>
    </location>
</feature>